<feature type="non-terminal residue" evidence="2">
    <location>
        <position position="1"/>
    </location>
</feature>
<protein>
    <submittedName>
        <fullName evidence="2">Uncharacterized protein</fullName>
    </submittedName>
</protein>
<reference evidence="2" key="2">
    <citation type="journal article" date="2024" name="Plant">
        <title>Genomic evolution and insights into agronomic trait innovations of Sesamum species.</title>
        <authorList>
            <person name="Miao H."/>
            <person name="Wang L."/>
            <person name="Qu L."/>
            <person name="Liu H."/>
            <person name="Sun Y."/>
            <person name="Le M."/>
            <person name="Wang Q."/>
            <person name="Wei S."/>
            <person name="Zheng Y."/>
            <person name="Lin W."/>
            <person name="Duan Y."/>
            <person name="Cao H."/>
            <person name="Xiong S."/>
            <person name="Wang X."/>
            <person name="Wei L."/>
            <person name="Li C."/>
            <person name="Ma Q."/>
            <person name="Ju M."/>
            <person name="Zhao R."/>
            <person name="Li G."/>
            <person name="Mu C."/>
            <person name="Tian Q."/>
            <person name="Mei H."/>
            <person name="Zhang T."/>
            <person name="Gao T."/>
            <person name="Zhang H."/>
        </authorList>
    </citation>
    <scope>NUCLEOTIDE SEQUENCE</scope>
    <source>
        <strain evidence="2">G02</strain>
    </source>
</reference>
<name>A0AAW2M154_SESRA</name>
<evidence type="ECO:0000313" key="2">
    <source>
        <dbReference type="EMBL" id="KAL0324757.1"/>
    </source>
</evidence>
<feature type="region of interest" description="Disordered" evidence="1">
    <location>
        <begin position="1"/>
        <end position="56"/>
    </location>
</feature>
<dbReference type="EMBL" id="JACGWJ010000023">
    <property type="protein sequence ID" value="KAL0324757.1"/>
    <property type="molecule type" value="Genomic_DNA"/>
</dbReference>
<proteinExistence type="predicted"/>
<evidence type="ECO:0000256" key="1">
    <source>
        <dbReference type="SAM" id="MobiDB-lite"/>
    </source>
</evidence>
<gene>
    <name evidence="2" type="ORF">Sradi_5045000</name>
</gene>
<organism evidence="2">
    <name type="scientific">Sesamum radiatum</name>
    <name type="common">Black benniseed</name>
    <dbReference type="NCBI Taxonomy" id="300843"/>
    <lineage>
        <taxon>Eukaryota</taxon>
        <taxon>Viridiplantae</taxon>
        <taxon>Streptophyta</taxon>
        <taxon>Embryophyta</taxon>
        <taxon>Tracheophyta</taxon>
        <taxon>Spermatophyta</taxon>
        <taxon>Magnoliopsida</taxon>
        <taxon>eudicotyledons</taxon>
        <taxon>Gunneridae</taxon>
        <taxon>Pentapetalae</taxon>
        <taxon>asterids</taxon>
        <taxon>lamiids</taxon>
        <taxon>Lamiales</taxon>
        <taxon>Pedaliaceae</taxon>
        <taxon>Sesamum</taxon>
    </lineage>
</organism>
<comment type="caution">
    <text evidence="2">The sequence shown here is derived from an EMBL/GenBank/DDBJ whole genome shotgun (WGS) entry which is preliminary data.</text>
</comment>
<accession>A0AAW2M154</accession>
<sequence length="171" mass="19059">TRCDLHTLALPPPTTTKLNPDSAPPVPPPAAGYQKNPPARLRPSAPPTEPSSDARHHRAACILKLLRTRRQSGSEVAEIAQKSPQFRRHLLSSIPPPFRGVVGSYWYRSTPLVKGKFPLNQFEVSSRIEAGLTHLSPFTSDVDSPSSERKSISDHHRWTRLVVARRLRPFP</sequence>
<reference evidence="2" key="1">
    <citation type="submission" date="2020-06" db="EMBL/GenBank/DDBJ databases">
        <authorList>
            <person name="Li T."/>
            <person name="Hu X."/>
            <person name="Zhang T."/>
            <person name="Song X."/>
            <person name="Zhang H."/>
            <person name="Dai N."/>
            <person name="Sheng W."/>
            <person name="Hou X."/>
            <person name="Wei L."/>
        </authorList>
    </citation>
    <scope>NUCLEOTIDE SEQUENCE</scope>
    <source>
        <strain evidence="2">G02</strain>
        <tissue evidence="2">Leaf</tissue>
    </source>
</reference>
<dbReference type="AlphaFoldDB" id="A0AAW2M154"/>